<evidence type="ECO:0000256" key="3">
    <source>
        <dbReference type="ARBA" id="ARBA00023136"/>
    </source>
</evidence>
<dbReference type="OrthoDB" id="182525at2"/>
<evidence type="ECO:0000313" key="7">
    <source>
        <dbReference type="EMBL" id="ACB76132.1"/>
    </source>
</evidence>
<evidence type="ECO:0000256" key="2">
    <source>
        <dbReference type="ARBA" id="ARBA00022729"/>
    </source>
</evidence>
<comment type="similarity">
    <text evidence="4">Belongs to the bacterial secretin family.</text>
</comment>
<feature type="compositionally biased region" description="Low complexity" evidence="5">
    <location>
        <begin position="118"/>
        <end position="130"/>
    </location>
</feature>
<reference evidence="7 8" key="1">
    <citation type="journal article" date="2011" name="J. Bacteriol.">
        <title>Genome sequence of the verrucomicrobium Opitutus terrae PB90-1, an abundant inhabitant of rice paddy soil ecosystems.</title>
        <authorList>
            <person name="van Passel M.W."/>
            <person name="Kant R."/>
            <person name="Palva A."/>
            <person name="Copeland A."/>
            <person name="Lucas S."/>
            <person name="Lapidus A."/>
            <person name="Glavina del Rio T."/>
            <person name="Pitluck S."/>
            <person name="Goltsman E."/>
            <person name="Clum A."/>
            <person name="Sun H."/>
            <person name="Schmutz J."/>
            <person name="Larimer F.W."/>
            <person name="Land M.L."/>
            <person name="Hauser L."/>
            <person name="Kyrpides N."/>
            <person name="Mikhailova N."/>
            <person name="Richardson P.P."/>
            <person name="Janssen P.H."/>
            <person name="de Vos W.M."/>
            <person name="Smidt H."/>
        </authorList>
    </citation>
    <scope>NUCLEOTIDE SEQUENCE [LARGE SCALE GENOMIC DNA]</scope>
    <source>
        <strain evidence="8">DSM 11246 / JCM 15787 / PB90-1</strain>
    </source>
</reference>
<comment type="subcellular location">
    <subcellularLocation>
        <location evidence="1">Membrane</location>
    </subcellularLocation>
</comment>
<evidence type="ECO:0000256" key="5">
    <source>
        <dbReference type="SAM" id="MobiDB-lite"/>
    </source>
</evidence>
<keyword evidence="8" id="KW-1185">Reference proteome</keyword>
<dbReference type="EMBL" id="CP001032">
    <property type="protein sequence ID" value="ACB76132.1"/>
    <property type="molecule type" value="Genomic_DNA"/>
</dbReference>
<dbReference type="GO" id="GO:0009306">
    <property type="term" value="P:protein secretion"/>
    <property type="evidence" value="ECO:0007669"/>
    <property type="project" value="InterPro"/>
</dbReference>
<dbReference type="InterPro" id="IPR011990">
    <property type="entry name" value="TPR-like_helical_dom_sf"/>
</dbReference>
<protein>
    <submittedName>
        <fullName evidence="7">Type II and III secretion system protein</fullName>
    </submittedName>
</protein>
<accession>B1ZX80</accession>
<name>B1ZX80_OPITP</name>
<keyword evidence="2" id="KW-0732">Signal</keyword>
<dbReference type="Pfam" id="PF00263">
    <property type="entry name" value="Secretin"/>
    <property type="match status" value="1"/>
</dbReference>
<evidence type="ECO:0000313" key="8">
    <source>
        <dbReference type="Proteomes" id="UP000007013"/>
    </source>
</evidence>
<feature type="region of interest" description="Disordered" evidence="5">
    <location>
        <begin position="89"/>
        <end position="135"/>
    </location>
</feature>
<dbReference type="PANTHER" id="PTHR30332">
    <property type="entry name" value="PROBABLE GENERAL SECRETION PATHWAY PROTEIN D"/>
    <property type="match status" value="1"/>
</dbReference>
<dbReference type="KEGG" id="ote:Oter_2851"/>
<feature type="region of interest" description="Disordered" evidence="5">
    <location>
        <begin position="198"/>
        <end position="250"/>
    </location>
</feature>
<evidence type="ECO:0000259" key="6">
    <source>
        <dbReference type="Pfam" id="PF00263"/>
    </source>
</evidence>
<sequence>MKTRSQVWAGIHRLGLAMALGWLAPAPLLVGQTPTETKIRLMADALRARDAGELERARKIAEELQVLLPNDPAARRLLEEIDARIAARDEAARNPKPPPMQEVQIPEPTQPRADANRSAGPPTTPASSSANDVPVDLQNEADQLARAEARRIESLVAEVPRQRQRARRLAAASRFDEALDLLDAAIAALPANPATKQAVADLEAERESIATKQPRKPADKSSADTSGTPSARTSERARSGLQHDPPERSDGLAQRIARGRSQYLAGDFEAALITFRAVEQSDPGNQQAREFLARMAGEGMTGKMSREQTRARLLADVTKSWQQPPTMDRPANEIGALEVGAGLRRKLESIVLPSVSFTRTEIGQVVAALGAIAEEFDTGVEPKGVNIVLLDPSHKKPTVTLTLRNTPLNRVLDFVTESIGYQYEVQADAVVVRPGGDNGVLDTRFFPVARATVLRMTNGGAPANVTATRAEPVGGSAAPIPPSAASEGPALRAFLQQAGVNFDAVAGASLAYDGAALIVTQTPRNLARIGNLLERYRDVRQVEIEAKFLEVQEGALEELGVNWTVATKATQRNAGANARYQTSGRALASAFNDATGAQQGRIVRPALPSVFADENENGVYDPGEPVTSSAQIGIDLPIVNNAPRIPGGADLALGAGPLATISGVIGEFDVNAVVRALSQQQGTDLLSAPKVTVLSGNPATITVAQEMRYPQSFGQTQSQVGTGNASGGGSAGVAITAGTPQEFTKRNIGVELRVTPTVEEDDYSISLDLNPKVTEFDGFVEYGGPSIAISGSTTVTVPSGFYQPIFSVRDIATKVTIWDGATLVMGGLTREEVKKVNDKVPILGDLPLIGRAFRSKGESAQKRNLLIFVTANLVNPGGAPKKLRMEQLAATALER</sequence>
<dbReference type="GO" id="GO:0015627">
    <property type="term" value="C:type II protein secretion system complex"/>
    <property type="evidence" value="ECO:0007669"/>
    <property type="project" value="TreeGrafter"/>
</dbReference>
<proteinExistence type="inferred from homology"/>
<dbReference type="PANTHER" id="PTHR30332:SF24">
    <property type="entry name" value="SECRETIN GSPD-RELATED"/>
    <property type="match status" value="1"/>
</dbReference>
<dbReference type="SUPFAM" id="SSF48452">
    <property type="entry name" value="TPR-like"/>
    <property type="match status" value="1"/>
</dbReference>
<dbReference type="InterPro" id="IPR050810">
    <property type="entry name" value="Bact_Secretion_Sys_Channel"/>
</dbReference>
<dbReference type="STRING" id="452637.Oter_2851"/>
<keyword evidence="3" id="KW-0472">Membrane</keyword>
<dbReference type="AlphaFoldDB" id="B1ZX80"/>
<gene>
    <name evidence="7" type="ordered locus">Oter_2851</name>
</gene>
<dbReference type="InterPro" id="IPR004846">
    <property type="entry name" value="T2SS/T3SS_dom"/>
</dbReference>
<feature type="compositionally biased region" description="Polar residues" evidence="5">
    <location>
        <begin position="223"/>
        <end position="232"/>
    </location>
</feature>
<dbReference type="RefSeq" id="WP_012375667.1">
    <property type="nucleotide sequence ID" value="NC_010571.1"/>
</dbReference>
<evidence type="ECO:0000256" key="4">
    <source>
        <dbReference type="RuleBase" id="RU004003"/>
    </source>
</evidence>
<dbReference type="eggNOG" id="COG1450">
    <property type="taxonomic scope" value="Bacteria"/>
</dbReference>
<feature type="domain" description="Type II/III secretion system secretin-like" evidence="6">
    <location>
        <begin position="676"/>
        <end position="874"/>
    </location>
</feature>
<evidence type="ECO:0000256" key="1">
    <source>
        <dbReference type="ARBA" id="ARBA00004370"/>
    </source>
</evidence>
<organism evidence="7 8">
    <name type="scientific">Opitutus terrae (strain DSM 11246 / JCM 15787 / PB90-1)</name>
    <dbReference type="NCBI Taxonomy" id="452637"/>
    <lineage>
        <taxon>Bacteria</taxon>
        <taxon>Pseudomonadati</taxon>
        <taxon>Verrucomicrobiota</taxon>
        <taxon>Opitutia</taxon>
        <taxon>Opitutales</taxon>
        <taxon>Opitutaceae</taxon>
        <taxon>Opitutus</taxon>
    </lineage>
</organism>
<dbReference type="Proteomes" id="UP000007013">
    <property type="component" value="Chromosome"/>
</dbReference>
<dbReference type="HOGENOM" id="CLU_323099_0_0_0"/>